<feature type="chain" id="PRO_5046061103" description="DUF4920 domain-containing protein" evidence="1">
    <location>
        <begin position="24"/>
        <end position="170"/>
    </location>
</feature>
<keyword evidence="3" id="KW-1185">Reference proteome</keyword>
<evidence type="ECO:0000313" key="2">
    <source>
        <dbReference type="EMBL" id="GAA3947774.1"/>
    </source>
</evidence>
<gene>
    <name evidence="2" type="ORF">GCM10022406_31980</name>
</gene>
<evidence type="ECO:0008006" key="4">
    <source>
        <dbReference type="Google" id="ProtNLM"/>
    </source>
</evidence>
<comment type="caution">
    <text evidence="2">The sequence shown here is derived from an EMBL/GenBank/DDBJ whole genome shotgun (WGS) entry which is preliminary data.</text>
</comment>
<accession>A0ABP7NIA8</accession>
<dbReference type="Pfam" id="PF16267">
    <property type="entry name" value="DUF4920"/>
    <property type="match status" value="1"/>
</dbReference>
<protein>
    <recommendedName>
        <fullName evidence="4">DUF4920 domain-containing protein</fullName>
    </recommendedName>
</protein>
<feature type="signal peptide" evidence="1">
    <location>
        <begin position="1"/>
        <end position="23"/>
    </location>
</feature>
<evidence type="ECO:0000256" key="1">
    <source>
        <dbReference type="SAM" id="SignalP"/>
    </source>
</evidence>
<keyword evidence="1" id="KW-0732">Signal</keyword>
<dbReference type="RefSeq" id="WP_345116176.1">
    <property type="nucleotide sequence ID" value="NZ_BAABDH010000103.1"/>
</dbReference>
<reference evidence="3" key="1">
    <citation type="journal article" date="2019" name="Int. J. Syst. Evol. Microbiol.">
        <title>The Global Catalogue of Microorganisms (GCM) 10K type strain sequencing project: providing services to taxonomists for standard genome sequencing and annotation.</title>
        <authorList>
            <consortium name="The Broad Institute Genomics Platform"/>
            <consortium name="The Broad Institute Genome Sequencing Center for Infectious Disease"/>
            <person name="Wu L."/>
            <person name="Ma J."/>
        </authorList>
    </citation>
    <scope>NUCLEOTIDE SEQUENCE [LARGE SCALE GENOMIC DNA]</scope>
    <source>
        <strain evidence="3">JCM 17214</strain>
    </source>
</reference>
<dbReference type="Proteomes" id="UP001499909">
    <property type="component" value="Unassembled WGS sequence"/>
</dbReference>
<evidence type="ECO:0000313" key="3">
    <source>
        <dbReference type="Proteomes" id="UP001499909"/>
    </source>
</evidence>
<name>A0ABP7NIA8_9BACT</name>
<sequence length="170" mass="17795">MSFKNSMLATALAALGACQSAPATETTAAATAPKAETAAITGKTYGATLTADGALPMSDLSKALGNQDSARVKLVGNATGVCQAKGCWLTMATPDGSEMRVRFKDYAFFVPKNITDKTVVINGWAHREVVPVSDLQHYAKDAGKSAQEIAAITKPEEQLNFEADGVLVQD</sequence>
<dbReference type="PROSITE" id="PS51257">
    <property type="entry name" value="PROKAR_LIPOPROTEIN"/>
    <property type="match status" value="1"/>
</dbReference>
<dbReference type="EMBL" id="BAABDH010000103">
    <property type="protein sequence ID" value="GAA3947774.1"/>
    <property type="molecule type" value="Genomic_DNA"/>
</dbReference>
<proteinExistence type="predicted"/>
<dbReference type="InterPro" id="IPR032577">
    <property type="entry name" value="DUF4920"/>
</dbReference>
<organism evidence="2 3">
    <name type="scientific">Hymenobacter algoricola</name>
    <dbReference type="NCBI Taxonomy" id="486267"/>
    <lineage>
        <taxon>Bacteria</taxon>
        <taxon>Pseudomonadati</taxon>
        <taxon>Bacteroidota</taxon>
        <taxon>Cytophagia</taxon>
        <taxon>Cytophagales</taxon>
        <taxon>Hymenobacteraceae</taxon>
        <taxon>Hymenobacter</taxon>
    </lineage>
</organism>